<dbReference type="EMBL" id="LKCM01000266">
    <property type="protein sequence ID" value="KPQ42099.1"/>
    <property type="molecule type" value="Genomic_DNA"/>
</dbReference>
<proteinExistence type="inferred from homology"/>
<dbReference type="InterPro" id="IPR044946">
    <property type="entry name" value="Restrct_endonuc_typeI_TRD_sf"/>
</dbReference>
<dbReference type="PANTHER" id="PTHR43140:SF1">
    <property type="entry name" value="TYPE I RESTRICTION ENZYME ECOKI SPECIFICITY SUBUNIT"/>
    <property type="match status" value="1"/>
</dbReference>
<comment type="similarity">
    <text evidence="1">Belongs to the type-I restriction system S methylase family.</text>
</comment>
<feature type="domain" description="Type I restriction modification DNA specificity" evidence="4">
    <location>
        <begin position="10"/>
        <end position="85"/>
    </location>
</feature>
<dbReference type="Gene3D" id="3.90.220.20">
    <property type="entry name" value="DNA methylase specificity domains"/>
    <property type="match status" value="1"/>
</dbReference>
<organism evidence="5 6">
    <name type="scientific">Candidatus Methanoperedens nitratireducens</name>
    <dbReference type="NCBI Taxonomy" id="1392998"/>
    <lineage>
        <taxon>Archaea</taxon>
        <taxon>Methanobacteriati</taxon>
        <taxon>Methanobacteriota</taxon>
        <taxon>Stenosarchaea group</taxon>
        <taxon>Methanomicrobia</taxon>
        <taxon>Methanosarcinales</taxon>
        <taxon>ANME-2 cluster</taxon>
        <taxon>Candidatus Methanoperedentaceae</taxon>
        <taxon>Candidatus Methanoperedens</taxon>
    </lineage>
</organism>
<dbReference type="Proteomes" id="UP000050360">
    <property type="component" value="Unassembled WGS sequence"/>
</dbReference>
<dbReference type="PATRIC" id="fig|1719120.3.peg.3635"/>
<gene>
    <name evidence="5" type="ORF">MPEBLZ_03347</name>
</gene>
<keyword evidence="3" id="KW-0238">DNA-binding</keyword>
<accession>A0A0P8A240</accession>
<dbReference type="GO" id="GO:0003677">
    <property type="term" value="F:DNA binding"/>
    <property type="evidence" value="ECO:0007669"/>
    <property type="project" value="UniProtKB-KW"/>
</dbReference>
<comment type="caution">
    <text evidence="5">The sequence shown here is derived from an EMBL/GenBank/DDBJ whole genome shotgun (WGS) entry which is preliminary data.</text>
</comment>
<evidence type="ECO:0000259" key="4">
    <source>
        <dbReference type="Pfam" id="PF01420"/>
    </source>
</evidence>
<dbReference type="PANTHER" id="PTHR43140">
    <property type="entry name" value="TYPE-1 RESTRICTION ENZYME ECOKI SPECIFICITY PROTEIN"/>
    <property type="match status" value="1"/>
</dbReference>
<dbReference type="AlphaFoldDB" id="A0A0P8A240"/>
<dbReference type="InterPro" id="IPR051212">
    <property type="entry name" value="Type-I_RE_S_subunit"/>
</dbReference>
<protein>
    <submittedName>
        <fullName evidence="5">Type I restriction-modification system specificity subunit</fullName>
    </submittedName>
</protein>
<dbReference type="InterPro" id="IPR000055">
    <property type="entry name" value="Restrct_endonuc_typeI_TRD"/>
</dbReference>
<evidence type="ECO:0000313" key="5">
    <source>
        <dbReference type="EMBL" id="KPQ42099.1"/>
    </source>
</evidence>
<evidence type="ECO:0000313" key="6">
    <source>
        <dbReference type="Proteomes" id="UP000050360"/>
    </source>
</evidence>
<sequence>MVELLFGKMIIEECYIQNSVHKVTMLDGNNPHYFLYLFFLYGQMGYFDSIVSRVSIAHLTREKLKEVFCLIPSIGEQKHIVKLIELESAKIDSAVSIIEKELLLLQEYRTALISEIVTGKIDVREAT</sequence>
<dbReference type="Gene3D" id="1.10.287.1120">
    <property type="entry name" value="Bipartite methylase S protein"/>
    <property type="match status" value="1"/>
</dbReference>
<keyword evidence="2" id="KW-0680">Restriction system</keyword>
<evidence type="ECO:0000256" key="1">
    <source>
        <dbReference type="ARBA" id="ARBA00010923"/>
    </source>
</evidence>
<evidence type="ECO:0000256" key="3">
    <source>
        <dbReference type="ARBA" id="ARBA00023125"/>
    </source>
</evidence>
<dbReference type="SUPFAM" id="SSF116734">
    <property type="entry name" value="DNA methylase specificity domain"/>
    <property type="match status" value="1"/>
</dbReference>
<dbReference type="GO" id="GO:0009307">
    <property type="term" value="P:DNA restriction-modification system"/>
    <property type="evidence" value="ECO:0007669"/>
    <property type="project" value="UniProtKB-KW"/>
</dbReference>
<reference evidence="5 6" key="1">
    <citation type="submission" date="2015-09" db="EMBL/GenBank/DDBJ databases">
        <title>A metagenomics-based metabolic model of nitrate-dependent anaerobic oxidation of methane by Methanoperedens-like archaea.</title>
        <authorList>
            <person name="Arshad A."/>
            <person name="Speth D.R."/>
            <person name="De Graaf R.M."/>
            <person name="Op Den Camp H.J."/>
            <person name="Jetten M.S."/>
            <person name="Welte C.U."/>
        </authorList>
    </citation>
    <scope>NUCLEOTIDE SEQUENCE [LARGE SCALE GENOMIC DNA]</scope>
</reference>
<dbReference type="Pfam" id="PF01420">
    <property type="entry name" value="Methylase_S"/>
    <property type="match status" value="1"/>
</dbReference>
<name>A0A0P8A240_9EURY</name>
<evidence type="ECO:0000256" key="2">
    <source>
        <dbReference type="ARBA" id="ARBA00022747"/>
    </source>
</evidence>